<comment type="caution">
    <text evidence="1">The sequence shown here is derived from an EMBL/GenBank/DDBJ whole genome shotgun (WGS) entry which is preliminary data.</text>
</comment>
<dbReference type="Proteomes" id="UP000482155">
    <property type="component" value="Unassembled WGS sequence"/>
</dbReference>
<reference evidence="1 2" key="1">
    <citation type="submission" date="2020-02" db="EMBL/GenBank/DDBJ databases">
        <authorList>
            <person name="Kim M.K."/>
        </authorList>
    </citation>
    <scope>NUCLEOTIDE SEQUENCE [LARGE SCALE GENOMIC DNA]</scope>
    <source>
        <strain evidence="1 2">17J57-3</strain>
    </source>
</reference>
<evidence type="ECO:0000313" key="2">
    <source>
        <dbReference type="Proteomes" id="UP000482155"/>
    </source>
</evidence>
<dbReference type="RefSeq" id="WP_163964821.1">
    <property type="nucleotide sequence ID" value="NZ_JAAIVB010000051.1"/>
</dbReference>
<proteinExistence type="predicted"/>
<dbReference type="AlphaFoldDB" id="A0A6B3SVS6"/>
<dbReference type="EMBL" id="JAAIVB010000051">
    <property type="protein sequence ID" value="NEX62482.1"/>
    <property type="molecule type" value="Genomic_DNA"/>
</dbReference>
<evidence type="ECO:0000313" key="1">
    <source>
        <dbReference type="EMBL" id="NEX62482.1"/>
    </source>
</evidence>
<name>A0A6B3SVS6_9BURK</name>
<protein>
    <submittedName>
        <fullName evidence="1">Uncharacterized protein</fullName>
    </submittedName>
</protein>
<gene>
    <name evidence="1" type="ORF">G3574_15440</name>
</gene>
<accession>A0A6B3SVS6</accession>
<keyword evidence="2" id="KW-1185">Reference proteome</keyword>
<organism evidence="1 2">
    <name type="scientific">Noviherbaspirillum galbum</name>
    <dbReference type="NCBI Taxonomy" id="2709383"/>
    <lineage>
        <taxon>Bacteria</taxon>
        <taxon>Pseudomonadati</taxon>
        <taxon>Pseudomonadota</taxon>
        <taxon>Betaproteobacteria</taxon>
        <taxon>Burkholderiales</taxon>
        <taxon>Oxalobacteraceae</taxon>
        <taxon>Noviherbaspirillum</taxon>
    </lineage>
</organism>
<sequence>MQDYLSHSIASLNQNKLYGLLAEVEFRAYLTGLGYGGQVSVGGWVARSTSNGANRFGQNTIVIFPEIIQPGNVYLPGGVLPSPPAGLHTICAAFHSIGIQSYYLYPQITRLNDSSSISWTATQLGLLTAPQTAFPSSTLTGFLPRARRYNFLKNNTSVSSIPHHAVPDEFSKEHARVALQSAFMTEISDVDGVFWGRQHTYPVEIKEKTAAYDKKIGHYFGLDHSPFVKLTFFAAMKGMMKSIFVVREIDNTTTRDLVQWWFITFEDMARYASWSPRGGGRNMGGGTSSTVMIPKDYFLPLNAKNLATL</sequence>